<dbReference type="EMBL" id="QZBT01000297">
    <property type="protein sequence ID" value="THZ72135.1"/>
    <property type="molecule type" value="Genomic_DNA"/>
</dbReference>
<reference evidence="1 2" key="1">
    <citation type="submission" date="2018-10" db="EMBL/GenBank/DDBJ databases">
        <title>Fifty Aureobasidium pullulans genomes reveal a recombining polyextremotolerant generalist.</title>
        <authorList>
            <person name="Gostincar C."/>
            <person name="Turk M."/>
            <person name="Zajc J."/>
            <person name="Gunde-Cimerman N."/>
        </authorList>
    </citation>
    <scope>NUCLEOTIDE SEQUENCE [LARGE SCALE GENOMIC DNA]</scope>
    <source>
        <strain evidence="1 2">EXF-3403</strain>
    </source>
</reference>
<dbReference type="AlphaFoldDB" id="A0A4S9X0L0"/>
<dbReference type="Proteomes" id="UP000310039">
    <property type="component" value="Unassembled WGS sequence"/>
</dbReference>
<comment type="caution">
    <text evidence="1">The sequence shown here is derived from an EMBL/GenBank/DDBJ whole genome shotgun (WGS) entry which is preliminary data.</text>
</comment>
<evidence type="ECO:0000313" key="1">
    <source>
        <dbReference type="EMBL" id="THZ72135.1"/>
    </source>
</evidence>
<proteinExistence type="predicted"/>
<organism evidence="1 2">
    <name type="scientific">Aureobasidium pullulans</name>
    <name type="common">Black yeast</name>
    <name type="synonym">Pullularia pullulans</name>
    <dbReference type="NCBI Taxonomy" id="5580"/>
    <lineage>
        <taxon>Eukaryota</taxon>
        <taxon>Fungi</taxon>
        <taxon>Dikarya</taxon>
        <taxon>Ascomycota</taxon>
        <taxon>Pezizomycotina</taxon>
        <taxon>Dothideomycetes</taxon>
        <taxon>Dothideomycetidae</taxon>
        <taxon>Dothideales</taxon>
        <taxon>Saccotheciaceae</taxon>
        <taxon>Aureobasidium</taxon>
    </lineage>
</organism>
<feature type="non-terminal residue" evidence="1">
    <location>
        <position position="1"/>
    </location>
</feature>
<name>A0A4S9X0L0_AURPU</name>
<sequence length="265" mass="29705">SRRRSSGQHTSEVRVSLSQATFTRAGKFTPRLSMCLLLFLTFLQLLSRTNNMSESFPDFEDVDDNDDYDAEQYFGSSADDDLAVETLDSIFAAPPQNPHIELVILLAKGNPVAHVSKIEFETVAKPTGVLYNEVELCKGAQFRQYNYDVDASVLHFLAHWICYRSPSIAIKYAFGDKVSNDNDNAHDDDSLDENQRLFLVELINFFANEDAFQPVIKDSLVSCFAKCLKAQDRKGKIVLAEVLKNACADNVFKHIATDIFVALST</sequence>
<protein>
    <submittedName>
        <fullName evidence="1">Uncharacterized protein</fullName>
    </submittedName>
</protein>
<accession>A0A4S9X0L0</accession>
<evidence type="ECO:0000313" key="2">
    <source>
        <dbReference type="Proteomes" id="UP000310039"/>
    </source>
</evidence>
<gene>
    <name evidence="1" type="ORF">D6C84_10072</name>
</gene>